<comment type="caution">
    <text evidence="1">The sequence shown here is derived from an EMBL/GenBank/DDBJ whole genome shotgun (WGS) entry which is preliminary data.</text>
</comment>
<proteinExistence type="predicted"/>
<name>A0A565C5C2_9BRAS</name>
<dbReference type="Proteomes" id="UP000489600">
    <property type="component" value="Unassembled WGS sequence"/>
</dbReference>
<gene>
    <name evidence="1" type="ORF">ANE_LOCUS19239</name>
</gene>
<reference evidence="1" key="1">
    <citation type="submission" date="2019-07" db="EMBL/GenBank/DDBJ databases">
        <authorList>
            <person name="Dittberner H."/>
        </authorList>
    </citation>
    <scope>NUCLEOTIDE SEQUENCE [LARGE SCALE GENOMIC DNA]</scope>
</reference>
<evidence type="ECO:0000313" key="2">
    <source>
        <dbReference type="Proteomes" id="UP000489600"/>
    </source>
</evidence>
<evidence type="ECO:0000313" key="1">
    <source>
        <dbReference type="EMBL" id="VVB08795.1"/>
    </source>
</evidence>
<dbReference type="EMBL" id="CABITT030000006">
    <property type="protein sequence ID" value="VVB08795.1"/>
    <property type="molecule type" value="Genomic_DNA"/>
</dbReference>
<dbReference type="AlphaFoldDB" id="A0A565C5C2"/>
<accession>A0A565C5C2</accession>
<organism evidence="1 2">
    <name type="scientific">Arabis nemorensis</name>
    <dbReference type="NCBI Taxonomy" id="586526"/>
    <lineage>
        <taxon>Eukaryota</taxon>
        <taxon>Viridiplantae</taxon>
        <taxon>Streptophyta</taxon>
        <taxon>Embryophyta</taxon>
        <taxon>Tracheophyta</taxon>
        <taxon>Spermatophyta</taxon>
        <taxon>Magnoliopsida</taxon>
        <taxon>eudicotyledons</taxon>
        <taxon>Gunneridae</taxon>
        <taxon>Pentapetalae</taxon>
        <taxon>rosids</taxon>
        <taxon>malvids</taxon>
        <taxon>Brassicales</taxon>
        <taxon>Brassicaceae</taxon>
        <taxon>Arabideae</taxon>
        <taxon>Arabis</taxon>
    </lineage>
</organism>
<sequence length="67" mass="7500">MAPSQDIFACGHSAELTYLPQVCFIQTCRARACFVKACRARAWFGKVYRAQASLAKACRGFRANMFC</sequence>
<keyword evidence="2" id="KW-1185">Reference proteome</keyword>
<protein>
    <submittedName>
        <fullName evidence="1">Uncharacterized protein</fullName>
    </submittedName>
</protein>